<proteinExistence type="predicted"/>
<evidence type="ECO:0000313" key="3">
    <source>
        <dbReference type="Proteomes" id="UP001165041"/>
    </source>
</evidence>
<gene>
    <name evidence="2" type="ORF">Kpho02_35310</name>
</gene>
<dbReference type="EMBL" id="BSSA01000011">
    <property type="protein sequence ID" value="GLW71232.1"/>
    <property type="molecule type" value="Genomic_DNA"/>
</dbReference>
<protein>
    <submittedName>
        <fullName evidence="2">Phosphotransferase</fullName>
    </submittedName>
</protein>
<dbReference type="SUPFAM" id="SSF56112">
    <property type="entry name" value="Protein kinase-like (PK-like)"/>
    <property type="match status" value="1"/>
</dbReference>
<evidence type="ECO:0000259" key="1">
    <source>
        <dbReference type="Pfam" id="PF01636"/>
    </source>
</evidence>
<dbReference type="Gene3D" id="3.90.1200.10">
    <property type="match status" value="1"/>
</dbReference>
<sequence length="266" mass="28533">MADGEIPVDEVPAGEILTGGVNRVERRGDRVLRPTGPWSPAVHGLLAHVRAAGFTAGPRFHGLSEDGREVLDFLPGEVPDYPPTPAAASRTALLDAARLLRAYHDATAGYTAEGWMLPAREPAEVVCHGDYAPHNCVLDGERVVGVIDFDTAHPGPRLWDVAHAVYRWAPTTAPGNADGFGTPDEQAVRVREFCDAYGLGRADREGLVDAIEARLHALVAHMRAEAAAGSAAFASHLADGHHLMYLSDAAYVVRERARFEAQLLAE</sequence>
<dbReference type="Proteomes" id="UP001165041">
    <property type="component" value="Unassembled WGS sequence"/>
</dbReference>
<comment type="caution">
    <text evidence="2">The sequence shown here is derived from an EMBL/GenBank/DDBJ whole genome shotgun (WGS) entry which is preliminary data.</text>
</comment>
<dbReference type="InterPro" id="IPR002575">
    <property type="entry name" value="Aminoglycoside_PTrfase"/>
</dbReference>
<evidence type="ECO:0000313" key="2">
    <source>
        <dbReference type="EMBL" id="GLW71232.1"/>
    </source>
</evidence>
<reference evidence="2" key="1">
    <citation type="submission" date="2023-02" db="EMBL/GenBank/DDBJ databases">
        <title>Kitasatospora phosalacinea NBRC 14627.</title>
        <authorList>
            <person name="Ichikawa N."/>
            <person name="Sato H."/>
            <person name="Tonouchi N."/>
        </authorList>
    </citation>
    <scope>NUCLEOTIDE SEQUENCE</scope>
    <source>
        <strain evidence="2">NBRC 14627</strain>
    </source>
</reference>
<accession>A0A9W6QAW4</accession>
<dbReference type="RefSeq" id="WP_285737033.1">
    <property type="nucleotide sequence ID" value="NZ_BSSA01000011.1"/>
</dbReference>
<name>A0A9W6QAW4_9ACTN</name>
<feature type="domain" description="Aminoglycoside phosphotransferase" evidence="1">
    <location>
        <begin position="117"/>
        <end position="175"/>
    </location>
</feature>
<organism evidence="2 3">
    <name type="scientific">Kitasatospora phosalacinea</name>
    <dbReference type="NCBI Taxonomy" id="2065"/>
    <lineage>
        <taxon>Bacteria</taxon>
        <taxon>Bacillati</taxon>
        <taxon>Actinomycetota</taxon>
        <taxon>Actinomycetes</taxon>
        <taxon>Kitasatosporales</taxon>
        <taxon>Streptomycetaceae</taxon>
        <taxon>Kitasatospora</taxon>
    </lineage>
</organism>
<dbReference type="Pfam" id="PF01636">
    <property type="entry name" value="APH"/>
    <property type="match status" value="1"/>
</dbReference>
<dbReference type="AlphaFoldDB" id="A0A9W6QAW4"/>
<dbReference type="InterPro" id="IPR011009">
    <property type="entry name" value="Kinase-like_dom_sf"/>
</dbReference>